<dbReference type="SMART" id="SM01370">
    <property type="entry name" value="TAFII55_N"/>
    <property type="match status" value="1"/>
</dbReference>
<name>A0A7S0YIB8_9CHLO</name>
<evidence type="ECO:0000256" key="3">
    <source>
        <dbReference type="ARBA" id="ARBA00023015"/>
    </source>
</evidence>
<protein>
    <recommendedName>
        <fullName evidence="7">TAFII55 protein conserved region domain-containing protein</fullName>
    </recommendedName>
</protein>
<evidence type="ECO:0000256" key="6">
    <source>
        <dbReference type="SAM" id="MobiDB-lite"/>
    </source>
</evidence>
<evidence type="ECO:0000313" key="8">
    <source>
        <dbReference type="EMBL" id="CAD8777659.1"/>
    </source>
</evidence>
<comment type="similarity">
    <text evidence="2">Belongs to the TAF7 family.</text>
</comment>
<dbReference type="GO" id="GO:0051123">
    <property type="term" value="P:RNA polymerase II preinitiation complex assembly"/>
    <property type="evidence" value="ECO:0007669"/>
    <property type="project" value="TreeGrafter"/>
</dbReference>
<keyword evidence="4" id="KW-0804">Transcription</keyword>
<evidence type="ECO:0000259" key="7">
    <source>
        <dbReference type="SMART" id="SM01370"/>
    </source>
</evidence>
<evidence type="ECO:0000256" key="2">
    <source>
        <dbReference type="ARBA" id="ARBA00009368"/>
    </source>
</evidence>
<feature type="region of interest" description="Disordered" evidence="6">
    <location>
        <begin position="173"/>
        <end position="194"/>
    </location>
</feature>
<dbReference type="InterPro" id="IPR037817">
    <property type="entry name" value="TAF7"/>
</dbReference>
<dbReference type="GO" id="GO:0005669">
    <property type="term" value="C:transcription factor TFIID complex"/>
    <property type="evidence" value="ECO:0007669"/>
    <property type="project" value="InterPro"/>
</dbReference>
<dbReference type="GO" id="GO:0016251">
    <property type="term" value="F:RNA polymerase II general transcription initiation factor activity"/>
    <property type="evidence" value="ECO:0007669"/>
    <property type="project" value="TreeGrafter"/>
</dbReference>
<evidence type="ECO:0000256" key="4">
    <source>
        <dbReference type="ARBA" id="ARBA00023163"/>
    </source>
</evidence>
<feature type="compositionally biased region" description="Low complexity" evidence="6">
    <location>
        <begin position="179"/>
        <end position="194"/>
    </location>
</feature>
<dbReference type="AlphaFoldDB" id="A0A7S0YIB8"/>
<keyword evidence="5" id="KW-0539">Nucleus</keyword>
<evidence type="ECO:0000256" key="5">
    <source>
        <dbReference type="ARBA" id="ARBA00023242"/>
    </source>
</evidence>
<dbReference type="EMBL" id="HBFM01020259">
    <property type="protein sequence ID" value="CAD8777659.1"/>
    <property type="molecule type" value="Transcribed_RNA"/>
</dbReference>
<accession>A0A7S0YIB8</accession>
<gene>
    <name evidence="8" type="ORF">PPAR00522_LOCUS13200</name>
</gene>
<organism evidence="8">
    <name type="scientific">Polytomella parva</name>
    <dbReference type="NCBI Taxonomy" id="51329"/>
    <lineage>
        <taxon>Eukaryota</taxon>
        <taxon>Viridiplantae</taxon>
        <taxon>Chlorophyta</taxon>
        <taxon>core chlorophytes</taxon>
        <taxon>Chlorophyceae</taxon>
        <taxon>CS clade</taxon>
        <taxon>Chlamydomonadales</taxon>
        <taxon>Chlamydomonadaceae</taxon>
        <taxon>Polytomella</taxon>
    </lineage>
</organism>
<dbReference type="InterPro" id="IPR006751">
    <property type="entry name" value="TAFII55_prot_cons_reg"/>
</dbReference>
<dbReference type="Pfam" id="PF04658">
    <property type="entry name" value="TAFII55_N"/>
    <property type="match status" value="1"/>
</dbReference>
<comment type="subcellular location">
    <subcellularLocation>
        <location evidence="1">Nucleus</location>
    </subcellularLocation>
</comment>
<feature type="domain" description="TAFII55 protein conserved region" evidence="7">
    <location>
        <begin position="6"/>
        <end position="152"/>
    </location>
</feature>
<evidence type="ECO:0000256" key="1">
    <source>
        <dbReference type="ARBA" id="ARBA00004123"/>
    </source>
</evidence>
<sequence length="194" mass="21350">MKETGTEQYFLLRVKNASLAERIRKALNESGDLGSDMHLNFKDNTTGELKLDGITYPIKALHLPTVVEAFKTYDDIHLVKIGDLGQVLVVCDPNTKIEDLASEIESRDGVTPPMRNARQRHFRPVPTVSPTDIATAERAMLAMMQGYSPMENVEIVDVEEEYDPDLKIWKPVVPPPPTSSSKAAAAAATAANSM</sequence>
<reference evidence="8" key="1">
    <citation type="submission" date="2021-01" db="EMBL/GenBank/DDBJ databases">
        <authorList>
            <person name="Corre E."/>
            <person name="Pelletier E."/>
            <person name="Niang G."/>
            <person name="Scheremetjew M."/>
            <person name="Finn R."/>
            <person name="Kale V."/>
            <person name="Holt S."/>
            <person name="Cochrane G."/>
            <person name="Meng A."/>
            <person name="Brown T."/>
            <person name="Cohen L."/>
        </authorList>
    </citation>
    <scope>NUCLEOTIDE SEQUENCE</scope>
    <source>
        <strain evidence="8">SAG 63-3</strain>
    </source>
</reference>
<proteinExistence type="inferred from homology"/>
<dbReference type="PANTHER" id="PTHR12228">
    <property type="entry name" value="TRANSCRIPTION INITIATION FACTOR TFIID 55 KD SUBUNIT-RELATED"/>
    <property type="match status" value="1"/>
</dbReference>
<dbReference type="PANTHER" id="PTHR12228:SF0">
    <property type="entry name" value="TATA-BOX BINDING PROTEIN ASSOCIATED FACTOR 7"/>
    <property type="match status" value="1"/>
</dbReference>
<keyword evidence="3" id="KW-0805">Transcription regulation</keyword>